<proteinExistence type="inferred from homology"/>
<sequence length="276" mass="30120">MPWHARLELDYTLKHDTTVLHHRHEGPLRIFQSLYPEGKTICHNVVVHPPGGLANGDVVDIAVNVGHGAHAWIGTPGATRFYRSGGEAAKQQITLRVQDGARLEWLPLETLAYSGCLGHNTLSLQLAPTAEALLWDVLALGQPTAGKPFEAGAFTQRLSVPDLWLEQAHIRADDTRLLDAPLGMDGQRCMGTLVFASGTALGRDRTELVLDTVRSVCAHHPLSARAGATSPNPQMVVLRVLGPVVEPVMDLLQQVWSALRPTVWGIAPQRPRIWDV</sequence>
<dbReference type="RefSeq" id="WP_382199070.1">
    <property type="nucleotide sequence ID" value="NZ_JBHTBZ010000013.1"/>
</dbReference>
<keyword evidence="5" id="KW-1185">Reference proteome</keyword>
<organism evidence="4 5">
    <name type="scientific">Hydrogenophaga defluvii</name>
    <dbReference type="NCBI Taxonomy" id="249410"/>
    <lineage>
        <taxon>Bacteria</taxon>
        <taxon>Pseudomonadati</taxon>
        <taxon>Pseudomonadota</taxon>
        <taxon>Betaproteobacteria</taxon>
        <taxon>Burkholderiales</taxon>
        <taxon>Comamonadaceae</taxon>
        <taxon>Hydrogenophaga</taxon>
    </lineage>
</organism>
<evidence type="ECO:0000256" key="1">
    <source>
        <dbReference type="ARBA" id="ARBA00007177"/>
    </source>
</evidence>
<dbReference type="PANTHER" id="PTHR33643:SF1">
    <property type="entry name" value="UREASE ACCESSORY PROTEIN D"/>
    <property type="match status" value="1"/>
</dbReference>
<evidence type="ECO:0000313" key="4">
    <source>
        <dbReference type="EMBL" id="MFC7459824.1"/>
    </source>
</evidence>
<dbReference type="Pfam" id="PF01774">
    <property type="entry name" value="UreD"/>
    <property type="match status" value="1"/>
</dbReference>
<evidence type="ECO:0000313" key="5">
    <source>
        <dbReference type="Proteomes" id="UP001596457"/>
    </source>
</evidence>
<evidence type="ECO:0000256" key="2">
    <source>
        <dbReference type="ARBA" id="ARBA00023186"/>
    </source>
</evidence>
<comment type="subunit">
    <text evidence="3">UreD, UreF and UreG form a complex that acts as a GTP-hydrolysis-dependent molecular chaperone, activating the urease apoprotein by helping to assemble the nickel containing metallocenter of UreC. The UreE protein probably delivers the nickel.</text>
</comment>
<comment type="similarity">
    <text evidence="1 3">Belongs to the UreD family.</text>
</comment>
<keyword evidence="3" id="KW-0996">Nickel insertion</keyword>
<dbReference type="EMBL" id="JBHTBZ010000013">
    <property type="protein sequence ID" value="MFC7459824.1"/>
    <property type="molecule type" value="Genomic_DNA"/>
</dbReference>
<comment type="function">
    <text evidence="3">Required for maturation of urease via the functional incorporation of the urease nickel metallocenter.</text>
</comment>
<reference evidence="5" key="1">
    <citation type="journal article" date="2019" name="Int. J. Syst. Evol. Microbiol.">
        <title>The Global Catalogue of Microorganisms (GCM) 10K type strain sequencing project: providing services to taxonomists for standard genome sequencing and annotation.</title>
        <authorList>
            <consortium name="The Broad Institute Genomics Platform"/>
            <consortium name="The Broad Institute Genome Sequencing Center for Infectious Disease"/>
            <person name="Wu L."/>
            <person name="Ma J."/>
        </authorList>
    </citation>
    <scope>NUCLEOTIDE SEQUENCE [LARGE SCALE GENOMIC DNA]</scope>
    <source>
        <strain evidence="5">CCUG 53903</strain>
    </source>
</reference>
<evidence type="ECO:0000256" key="3">
    <source>
        <dbReference type="HAMAP-Rule" id="MF_01384"/>
    </source>
</evidence>
<comment type="caution">
    <text evidence="4">The sequence shown here is derived from an EMBL/GenBank/DDBJ whole genome shotgun (WGS) entry which is preliminary data.</text>
</comment>
<name>A0ABW2S8I9_9BURK</name>
<dbReference type="Proteomes" id="UP001596457">
    <property type="component" value="Unassembled WGS sequence"/>
</dbReference>
<gene>
    <name evidence="3" type="primary">ureD</name>
    <name evidence="4" type="ORF">ACFQU0_05205</name>
</gene>
<keyword evidence="2 3" id="KW-0143">Chaperone</keyword>
<dbReference type="HAMAP" id="MF_01384">
    <property type="entry name" value="UreD"/>
    <property type="match status" value="1"/>
</dbReference>
<dbReference type="InterPro" id="IPR002669">
    <property type="entry name" value="UreD"/>
</dbReference>
<dbReference type="PANTHER" id="PTHR33643">
    <property type="entry name" value="UREASE ACCESSORY PROTEIN D"/>
    <property type="match status" value="1"/>
</dbReference>
<keyword evidence="3" id="KW-0963">Cytoplasm</keyword>
<protein>
    <recommendedName>
        <fullName evidence="3">Urease accessory protein UreD</fullName>
    </recommendedName>
</protein>
<comment type="subcellular location">
    <subcellularLocation>
        <location evidence="3">Cytoplasm</location>
    </subcellularLocation>
</comment>
<accession>A0ABW2S8I9</accession>